<proteinExistence type="predicted"/>
<evidence type="ECO:0000313" key="2">
    <source>
        <dbReference type="Proteomes" id="UP001066276"/>
    </source>
</evidence>
<dbReference type="AlphaFoldDB" id="A0AAV7UHJ4"/>
<organism evidence="1 2">
    <name type="scientific">Pleurodeles waltl</name>
    <name type="common">Iberian ribbed newt</name>
    <dbReference type="NCBI Taxonomy" id="8319"/>
    <lineage>
        <taxon>Eukaryota</taxon>
        <taxon>Metazoa</taxon>
        <taxon>Chordata</taxon>
        <taxon>Craniata</taxon>
        <taxon>Vertebrata</taxon>
        <taxon>Euteleostomi</taxon>
        <taxon>Amphibia</taxon>
        <taxon>Batrachia</taxon>
        <taxon>Caudata</taxon>
        <taxon>Salamandroidea</taxon>
        <taxon>Salamandridae</taxon>
        <taxon>Pleurodelinae</taxon>
        <taxon>Pleurodeles</taxon>
    </lineage>
</organism>
<protein>
    <submittedName>
        <fullName evidence="1">Uncharacterized protein</fullName>
    </submittedName>
</protein>
<dbReference type="Gene3D" id="1.20.5.340">
    <property type="match status" value="1"/>
</dbReference>
<name>A0AAV7UHJ4_PLEWA</name>
<dbReference type="Proteomes" id="UP001066276">
    <property type="component" value="Chromosome 3_1"/>
</dbReference>
<accession>A0AAV7UHJ4</accession>
<dbReference type="EMBL" id="JANPWB010000005">
    <property type="protein sequence ID" value="KAJ1188479.1"/>
    <property type="molecule type" value="Genomic_DNA"/>
</dbReference>
<comment type="caution">
    <text evidence="1">The sequence shown here is derived from an EMBL/GenBank/DDBJ whole genome shotgun (WGS) entry which is preliminary data.</text>
</comment>
<evidence type="ECO:0000313" key="1">
    <source>
        <dbReference type="EMBL" id="KAJ1188479.1"/>
    </source>
</evidence>
<reference evidence="1" key="1">
    <citation type="journal article" date="2022" name="bioRxiv">
        <title>Sequencing and chromosome-scale assembly of the giantPleurodeles waltlgenome.</title>
        <authorList>
            <person name="Brown T."/>
            <person name="Elewa A."/>
            <person name="Iarovenko S."/>
            <person name="Subramanian E."/>
            <person name="Araus A.J."/>
            <person name="Petzold A."/>
            <person name="Susuki M."/>
            <person name="Suzuki K.-i.T."/>
            <person name="Hayashi T."/>
            <person name="Toyoda A."/>
            <person name="Oliveira C."/>
            <person name="Osipova E."/>
            <person name="Leigh N.D."/>
            <person name="Simon A."/>
            <person name="Yun M.H."/>
        </authorList>
    </citation>
    <scope>NUCLEOTIDE SEQUENCE</scope>
    <source>
        <strain evidence="1">20211129_DDA</strain>
        <tissue evidence="1">Liver</tissue>
    </source>
</reference>
<gene>
    <name evidence="1" type="ORF">NDU88_005240</name>
</gene>
<dbReference type="Gene3D" id="3.30.70.1820">
    <property type="entry name" value="L1 transposable element, RRM domain"/>
    <property type="match status" value="1"/>
</dbReference>
<keyword evidence="2" id="KW-1185">Reference proteome</keyword>
<sequence length="169" mass="19179">MNTTLQGHSNQYEKLLQAVLDTKLALEVKIDSVVQEVNLLQVDHHKLADSVARNEPCLTTVQPALRDLQTQVMQLTTPVSSLQRRAEDVEGRLRRNTICFLGFLKCAEAPSAELCLELWLITTVLGNKLPPFFSIKRAHQILHRPLPPGDQPRPLIARLFNFRDRDLVL</sequence>